<dbReference type="InterPro" id="IPR036291">
    <property type="entry name" value="NAD(P)-bd_dom_sf"/>
</dbReference>
<organism evidence="3 4">
    <name type="scientific">Clupea harengus</name>
    <name type="common">Atlantic herring</name>
    <dbReference type="NCBI Taxonomy" id="7950"/>
    <lineage>
        <taxon>Eukaryota</taxon>
        <taxon>Metazoa</taxon>
        <taxon>Chordata</taxon>
        <taxon>Craniata</taxon>
        <taxon>Vertebrata</taxon>
        <taxon>Euteleostomi</taxon>
        <taxon>Actinopterygii</taxon>
        <taxon>Neopterygii</taxon>
        <taxon>Teleostei</taxon>
        <taxon>Clupei</taxon>
        <taxon>Clupeiformes</taxon>
        <taxon>Clupeoidei</taxon>
        <taxon>Clupeidae</taxon>
        <taxon>Clupea</taxon>
    </lineage>
</organism>
<dbReference type="PANTHER" id="PTHR43544:SF20">
    <property type="entry name" value="C-FACTOR"/>
    <property type="match status" value="1"/>
</dbReference>
<evidence type="ECO:0000256" key="1">
    <source>
        <dbReference type="RuleBase" id="RU000363"/>
    </source>
</evidence>
<name>A0A6P3WDF9_CLUHA</name>
<dbReference type="SUPFAM" id="SSF51735">
    <property type="entry name" value="NAD(P)-binding Rossmann-fold domains"/>
    <property type="match status" value="1"/>
</dbReference>
<dbReference type="Proteomes" id="UP000515152">
    <property type="component" value="Chromosome 3"/>
</dbReference>
<sequence>MIPRRLHMENISTMTENLGRCSSVLITGASRGLGLQMVKDLVKRKERPKRIIATARNPATAEELQEITRSFPGVHVVALDVVSEPSIHSASEEVASIVGTEGLNCLINNAAINVSTDLQTVTAEAMMKAFESNAVAPLSVTKAFLPHLRAAAGQNTGMGVHRAAVINISSILGSIQLNWGDGAQFKSYAYRTSKSALNMVTRCLATDLEAEGILCLALHPGWVRTDMGGPQAPLSPEESISSLLSVISSLTEKDHGGYLDYSGNKLPW</sequence>
<dbReference type="GO" id="GO:0016491">
    <property type="term" value="F:oxidoreductase activity"/>
    <property type="evidence" value="ECO:0007669"/>
    <property type="project" value="TreeGrafter"/>
</dbReference>
<gene>
    <name evidence="4" type="primary">zgc:110339</name>
</gene>
<dbReference type="GeneID" id="105911287"/>
<dbReference type="KEGG" id="char:105911287"/>
<evidence type="ECO:0000313" key="3">
    <source>
        <dbReference type="Proteomes" id="UP000515152"/>
    </source>
</evidence>
<accession>A0A6P3WDF9</accession>
<dbReference type="RefSeq" id="XP_012695526.2">
    <property type="nucleotide sequence ID" value="XM_012840072.3"/>
</dbReference>
<reference evidence="4" key="1">
    <citation type="submission" date="2025-08" db="UniProtKB">
        <authorList>
            <consortium name="RefSeq"/>
        </authorList>
    </citation>
    <scope>IDENTIFICATION</scope>
</reference>
<dbReference type="InterPro" id="IPR002347">
    <property type="entry name" value="SDR_fam"/>
</dbReference>
<dbReference type="CDD" id="cd05325">
    <property type="entry name" value="carb_red_sniffer_like_SDR_c"/>
    <property type="match status" value="1"/>
</dbReference>
<dbReference type="GO" id="GO:0005737">
    <property type="term" value="C:cytoplasm"/>
    <property type="evidence" value="ECO:0007669"/>
    <property type="project" value="TreeGrafter"/>
</dbReference>
<feature type="domain" description="Ketoreductase" evidence="2">
    <location>
        <begin position="22"/>
        <end position="174"/>
    </location>
</feature>
<dbReference type="PRINTS" id="PR00081">
    <property type="entry name" value="GDHRDH"/>
</dbReference>
<evidence type="ECO:0000313" key="4">
    <source>
        <dbReference type="RefSeq" id="XP_012695526.2"/>
    </source>
</evidence>
<dbReference type="PRINTS" id="PR00080">
    <property type="entry name" value="SDRFAMILY"/>
</dbReference>
<dbReference type="Gene3D" id="3.40.50.720">
    <property type="entry name" value="NAD(P)-binding Rossmann-like Domain"/>
    <property type="match status" value="1"/>
</dbReference>
<dbReference type="Pfam" id="PF00106">
    <property type="entry name" value="adh_short"/>
    <property type="match status" value="1"/>
</dbReference>
<proteinExistence type="inferred from homology"/>
<evidence type="ECO:0000259" key="2">
    <source>
        <dbReference type="SMART" id="SM00822"/>
    </source>
</evidence>
<protein>
    <submittedName>
        <fullName evidence="4">C-factor</fullName>
    </submittedName>
</protein>
<keyword evidence="3" id="KW-1185">Reference proteome</keyword>
<comment type="similarity">
    <text evidence="1">Belongs to the short-chain dehydrogenases/reductases (SDR) family.</text>
</comment>
<dbReference type="SMART" id="SM00822">
    <property type="entry name" value="PKS_KR"/>
    <property type="match status" value="1"/>
</dbReference>
<dbReference type="PANTHER" id="PTHR43544">
    <property type="entry name" value="SHORT-CHAIN DEHYDROGENASE/REDUCTASE"/>
    <property type="match status" value="1"/>
</dbReference>
<dbReference type="OrthoDB" id="7289984at2759"/>
<dbReference type="InterPro" id="IPR051468">
    <property type="entry name" value="Fungal_SecMetab_SDRs"/>
</dbReference>
<dbReference type="InterPro" id="IPR057326">
    <property type="entry name" value="KR_dom"/>
</dbReference>
<dbReference type="AlphaFoldDB" id="A0A6P3WDF9"/>